<feature type="transmembrane region" description="Helical" evidence="9">
    <location>
        <begin position="98"/>
        <end position="124"/>
    </location>
</feature>
<keyword evidence="6 9" id="KW-0812">Transmembrane</keyword>
<gene>
    <name evidence="10" type="ORF">ABK905_03575</name>
</gene>
<dbReference type="AlphaFoldDB" id="A0AAU7QBS2"/>
<dbReference type="GO" id="GO:0005886">
    <property type="term" value="C:plasma membrane"/>
    <property type="evidence" value="ECO:0007669"/>
    <property type="project" value="UniProtKB-SubCell"/>
</dbReference>
<evidence type="ECO:0000313" key="10">
    <source>
        <dbReference type="EMBL" id="XBS70352.1"/>
    </source>
</evidence>
<keyword evidence="7 9" id="KW-1133">Transmembrane helix</keyword>
<evidence type="ECO:0000256" key="8">
    <source>
        <dbReference type="ARBA" id="ARBA00023136"/>
    </source>
</evidence>
<organism evidence="10">
    <name type="scientific">Acerihabitans sp. KWT182</name>
    <dbReference type="NCBI Taxonomy" id="3157919"/>
    <lineage>
        <taxon>Bacteria</taxon>
        <taxon>Pseudomonadati</taxon>
        <taxon>Pseudomonadota</taxon>
        <taxon>Gammaproteobacteria</taxon>
        <taxon>Enterobacterales</taxon>
        <taxon>Pectobacteriaceae</taxon>
        <taxon>Acerihabitans</taxon>
    </lineage>
</organism>
<keyword evidence="2" id="KW-0813">Transport</keyword>
<name>A0AAU7QBS2_9GAMM</name>
<dbReference type="EMBL" id="CP157947">
    <property type="protein sequence ID" value="XBS70352.1"/>
    <property type="molecule type" value="Genomic_DNA"/>
</dbReference>
<comment type="subcellular location">
    <subcellularLocation>
        <location evidence="1">Cell membrane</location>
        <topology evidence="1">Multi-pass membrane protein</topology>
    </subcellularLocation>
</comment>
<proteinExistence type="predicted"/>
<evidence type="ECO:0000256" key="2">
    <source>
        <dbReference type="ARBA" id="ARBA00022448"/>
    </source>
</evidence>
<keyword evidence="8 9" id="KW-0472">Membrane</keyword>
<keyword evidence="4 10" id="KW-0762">Sugar transport</keyword>
<dbReference type="Pfam" id="PF03609">
    <property type="entry name" value="EII-Sor"/>
    <property type="match status" value="1"/>
</dbReference>
<evidence type="ECO:0000256" key="3">
    <source>
        <dbReference type="ARBA" id="ARBA00022475"/>
    </source>
</evidence>
<evidence type="ECO:0000256" key="7">
    <source>
        <dbReference type="ARBA" id="ARBA00022989"/>
    </source>
</evidence>
<evidence type="ECO:0000256" key="9">
    <source>
        <dbReference type="SAM" id="Phobius"/>
    </source>
</evidence>
<keyword evidence="5" id="KW-0598">Phosphotransferase system</keyword>
<evidence type="ECO:0000256" key="4">
    <source>
        <dbReference type="ARBA" id="ARBA00022597"/>
    </source>
</evidence>
<evidence type="ECO:0000256" key="6">
    <source>
        <dbReference type="ARBA" id="ARBA00022692"/>
    </source>
</evidence>
<evidence type="ECO:0000256" key="1">
    <source>
        <dbReference type="ARBA" id="ARBA00004651"/>
    </source>
</evidence>
<feature type="transmembrane region" description="Helical" evidence="9">
    <location>
        <begin position="42"/>
        <end position="67"/>
    </location>
</feature>
<protein>
    <submittedName>
        <fullName evidence="10">PTS sugar transporter subunit IIC</fullName>
    </submittedName>
</protein>
<reference evidence="10" key="1">
    <citation type="submission" date="2024-06" db="EMBL/GenBank/DDBJ databases">
        <authorList>
            <person name="Coelho C."/>
            <person name="Bento M."/>
            <person name="Garcia E."/>
            <person name="Camelo A."/>
            <person name="Brandao I."/>
            <person name="Espirito Santo C."/>
            <person name="Trovao J."/>
            <person name="Verissimo A."/>
            <person name="Costa J."/>
            <person name="Tiago I."/>
        </authorList>
    </citation>
    <scope>NUCLEOTIDE SEQUENCE</scope>
    <source>
        <strain evidence="10">KWT182</strain>
    </source>
</reference>
<dbReference type="InterPro" id="IPR004700">
    <property type="entry name" value="PTS_IIC_man"/>
</dbReference>
<sequence length="128" mass="13155">MTISLVQACLIGLIYYLGTTGNPVFGILGSHGWMRPLVCGTAVGFVLGDPTMGCIMGAAITLPYLAFISAGASMPMDPALAGTLGTAFGLVAKVEPSVAITLAVPIGILGTLLWVAHMSVNIVFYSHE</sequence>
<dbReference type="GO" id="GO:0009401">
    <property type="term" value="P:phosphoenolpyruvate-dependent sugar phosphotransferase system"/>
    <property type="evidence" value="ECO:0007669"/>
    <property type="project" value="UniProtKB-KW"/>
</dbReference>
<evidence type="ECO:0000256" key="5">
    <source>
        <dbReference type="ARBA" id="ARBA00022683"/>
    </source>
</evidence>
<accession>A0AAU7QBS2</accession>
<keyword evidence="3" id="KW-1003">Cell membrane</keyword>